<comment type="caution">
    <text evidence="2">The sequence shown here is derived from an EMBL/GenBank/DDBJ whole genome shotgun (WGS) entry which is preliminary data.</text>
</comment>
<reference evidence="2 3" key="1">
    <citation type="journal article" date="2018" name="PLoS Pathog.">
        <title>Evolution of structural diversity of trichothecenes, a family of toxins produced by plant pathogenic and entomopathogenic fungi.</title>
        <authorList>
            <person name="Proctor R.H."/>
            <person name="McCormick S.P."/>
            <person name="Kim H.S."/>
            <person name="Cardoza R.E."/>
            <person name="Stanley A.M."/>
            <person name="Lindo L."/>
            <person name="Kelly A."/>
            <person name="Brown D.W."/>
            <person name="Lee T."/>
            <person name="Vaughan M.M."/>
            <person name="Alexander N.J."/>
            <person name="Busman M."/>
            <person name="Gutierrez S."/>
        </authorList>
    </citation>
    <scope>NUCLEOTIDE SEQUENCE [LARGE SCALE GENOMIC DNA]</scope>
    <source>
        <strain evidence="2 3">NRRL 3299</strain>
    </source>
</reference>
<keyword evidence="2" id="KW-0503">Monooxygenase</keyword>
<sequence length="281" mass="29609">MCVETITIALCAPESSPHLSFTCGKLHLVAGHRTVCDKASGRCVCYFGTCGNAGRAALTDGIDFSTISKVRCTSCTAREDAVGDRRKNQEVLESVLLDPSTVHYVDVDQKVKLLSQLWHQKSDCPYHAEGPVADSASAEASFNEVSIDKQGPVHSDTTDVFEHNEADSASVVDAWTGAPVSVKIDITETADFDSPSDKNHASIVGDGNDDVTTGVINDGDASVKAGSDTDKGVQNGLEGGTTPVTRRAVNFSYSAEAADKLRDATSKFASLKSGFLMGKAA</sequence>
<organism evidence="2 3">
    <name type="scientific">Fusarium sporotrichioides</name>
    <dbReference type="NCBI Taxonomy" id="5514"/>
    <lineage>
        <taxon>Eukaryota</taxon>
        <taxon>Fungi</taxon>
        <taxon>Dikarya</taxon>
        <taxon>Ascomycota</taxon>
        <taxon>Pezizomycotina</taxon>
        <taxon>Sordariomycetes</taxon>
        <taxon>Hypocreomycetidae</taxon>
        <taxon>Hypocreales</taxon>
        <taxon>Nectriaceae</taxon>
        <taxon>Fusarium</taxon>
    </lineage>
</organism>
<dbReference type="GO" id="GO:0004497">
    <property type="term" value="F:monooxygenase activity"/>
    <property type="evidence" value="ECO:0007669"/>
    <property type="project" value="UniProtKB-KW"/>
</dbReference>
<evidence type="ECO:0000256" key="1">
    <source>
        <dbReference type="SAM" id="MobiDB-lite"/>
    </source>
</evidence>
<keyword evidence="2" id="KW-0560">Oxidoreductase</keyword>
<gene>
    <name evidence="2" type="ORF">FSPOR_4248</name>
</gene>
<accession>A0A395SCJ3</accession>
<keyword evidence="3" id="KW-1185">Reference proteome</keyword>
<evidence type="ECO:0000313" key="3">
    <source>
        <dbReference type="Proteomes" id="UP000266152"/>
    </source>
</evidence>
<dbReference type="AlphaFoldDB" id="A0A395SCJ3"/>
<proteinExistence type="predicted"/>
<protein>
    <submittedName>
        <fullName evidence="2">Benzoate 4-monooxygenase</fullName>
    </submittedName>
</protein>
<name>A0A395SCJ3_FUSSP</name>
<feature type="region of interest" description="Disordered" evidence="1">
    <location>
        <begin position="220"/>
        <end position="241"/>
    </location>
</feature>
<evidence type="ECO:0000313" key="2">
    <source>
        <dbReference type="EMBL" id="RGP70136.1"/>
    </source>
</evidence>
<dbReference type="EMBL" id="PXOF01000054">
    <property type="protein sequence ID" value="RGP70136.1"/>
    <property type="molecule type" value="Genomic_DNA"/>
</dbReference>
<dbReference type="Proteomes" id="UP000266152">
    <property type="component" value="Unassembled WGS sequence"/>
</dbReference>